<organism evidence="2 3">
    <name type="scientific">Pseudomonas prosekii</name>
    <dbReference type="NCBI Taxonomy" id="1148509"/>
    <lineage>
        <taxon>Bacteria</taxon>
        <taxon>Pseudomonadati</taxon>
        <taxon>Pseudomonadota</taxon>
        <taxon>Gammaproteobacteria</taxon>
        <taxon>Pseudomonadales</taxon>
        <taxon>Pseudomonadaceae</taxon>
        <taxon>Pseudomonas</taxon>
    </lineage>
</organism>
<keyword evidence="1" id="KW-0732">Signal</keyword>
<accession>A0A1H1NPG1</accession>
<gene>
    <name evidence="2" type="ORF">SAMN05216222_0487</name>
</gene>
<feature type="chain" id="PRO_5009255742" evidence="1">
    <location>
        <begin position="24"/>
        <end position="142"/>
    </location>
</feature>
<name>A0A1H1NPG1_9PSED</name>
<feature type="signal peptide" evidence="1">
    <location>
        <begin position="1"/>
        <end position="23"/>
    </location>
</feature>
<proteinExistence type="predicted"/>
<dbReference type="AlphaFoldDB" id="A0A1H1NPG1"/>
<sequence>MKRLSRRQRFWLCMPLFCAGLWAASQWWEKGLAKPVGAPDISPNGCYRVQQFQPFWLLPWFLHPMAFPDPEAEVYWFARWEIPAFFRLYDHRNGQLIGESEIYDLVNAGGPLDWGGRTYPTVSAAMIEIGPNLPDCIGDQPN</sequence>
<evidence type="ECO:0000313" key="3">
    <source>
        <dbReference type="Proteomes" id="UP000198481"/>
    </source>
</evidence>
<protein>
    <submittedName>
        <fullName evidence="2">Uncharacterized protein</fullName>
    </submittedName>
</protein>
<evidence type="ECO:0000256" key="1">
    <source>
        <dbReference type="SAM" id="SignalP"/>
    </source>
</evidence>
<dbReference type="Proteomes" id="UP000198481">
    <property type="component" value="Chromosome I"/>
</dbReference>
<dbReference type="RefSeq" id="WP_092270338.1">
    <property type="nucleotide sequence ID" value="NZ_LT629762.1"/>
</dbReference>
<evidence type="ECO:0000313" key="2">
    <source>
        <dbReference type="EMBL" id="SDS00828.1"/>
    </source>
</evidence>
<reference evidence="2 3" key="1">
    <citation type="submission" date="2016-10" db="EMBL/GenBank/DDBJ databases">
        <authorList>
            <person name="de Groot N.N."/>
        </authorList>
    </citation>
    <scope>NUCLEOTIDE SEQUENCE [LARGE SCALE GENOMIC DNA]</scope>
    <source>
        <strain evidence="2 3">LMG 26867</strain>
    </source>
</reference>
<dbReference type="EMBL" id="LT629762">
    <property type="protein sequence ID" value="SDS00828.1"/>
    <property type="molecule type" value="Genomic_DNA"/>
</dbReference>